<dbReference type="OrthoDB" id="2680239at2"/>
<comment type="caution">
    <text evidence="1">The sequence shown here is derived from an EMBL/GenBank/DDBJ whole genome shotgun (WGS) entry which is preliminary data.</text>
</comment>
<reference evidence="2" key="1">
    <citation type="journal article" date="2019" name="Int. J. Syst. Evol. Microbiol.">
        <title>The Global Catalogue of Microorganisms (GCM) 10K type strain sequencing project: providing services to taxonomists for standard genome sequencing and annotation.</title>
        <authorList>
            <consortium name="The Broad Institute Genomics Platform"/>
            <consortium name="The Broad Institute Genome Sequencing Center for Infectious Disease"/>
            <person name="Wu L."/>
            <person name="Ma J."/>
        </authorList>
    </citation>
    <scope>NUCLEOTIDE SEQUENCE [LARGE SCALE GENOMIC DNA]</scope>
    <source>
        <strain evidence="2">CGMCC 1.14993</strain>
    </source>
</reference>
<evidence type="ECO:0000313" key="1">
    <source>
        <dbReference type="EMBL" id="GGI12321.1"/>
    </source>
</evidence>
<dbReference type="Proteomes" id="UP000626244">
    <property type="component" value="Unassembled WGS sequence"/>
</dbReference>
<dbReference type="AlphaFoldDB" id="A0A8J3F0K2"/>
<dbReference type="InterPro" id="IPR025553">
    <property type="entry name" value="YppF"/>
</dbReference>
<accession>A0A8J3F0K2</accession>
<gene>
    <name evidence="1" type="ORF">GCM10007380_12330</name>
</gene>
<evidence type="ECO:0000313" key="2">
    <source>
        <dbReference type="Proteomes" id="UP000626244"/>
    </source>
</evidence>
<evidence type="ECO:0008006" key="3">
    <source>
        <dbReference type="Google" id="ProtNLM"/>
    </source>
</evidence>
<dbReference type="RefSeq" id="WP_087999444.1">
    <property type="nucleotide sequence ID" value="NZ_BMHB01000001.1"/>
</dbReference>
<dbReference type="Pfam" id="PF14178">
    <property type="entry name" value="YppF"/>
    <property type="match status" value="1"/>
</dbReference>
<dbReference type="EMBL" id="BMHB01000001">
    <property type="protein sequence ID" value="GGI12321.1"/>
    <property type="molecule type" value="Genomic_DNA"/>
</dbReference>
<organism evidence="1 2">
    <name type="scientific">Gottfriedia solisilvae</name>
    <dbReference type="NCBI Taxonomy" id="1516104"/>
    <lineage>
        <taxon>Bacteria</taxon>
        <taxon>Bacillati</taxon>
        <taxon>Bacillota</taxon>
        <taxon>Bacilli</taxon>
        <taxon>Bacillales</taxon>
        <taxon>Bacillaceae</taxon>
        <taxon>Gottfriedia</taxon>
    </lineage>
</organism>
<name>A0A8J3F0K2_9BACI</name>
<proteinExistence type="predicted"/>
<protein>
    <recommendedName>
        <fullName evidence="3">YppF-like protein</fullName>
    </recommendedName>
</protein>
<sequence length="58" mass="6788">MTLLELKNKFISLKSFEPTDLNQLMDFLQQNYLNGEVTFQHYRALIKELELSGANKPN</sequence>
<keyword evidence="2" id="KW-1185">Reference proteome</keyword>